<accession>A0A3P7J630</accession>
<organism evidence="1 2">
    <name type="scientific">Strongylus vulgaris</name>
    <name type="common">Blood worm</name>
    <dbReference type="NCBI Taxonomy" id="40348"/>
    <lineage>
        <taxon>Eukaryota</taxon>
        <taxon>Metazoa</taxon>
        <taxon>Ecdysozoa</taxon>
        <taxon>Nematoda</taxon>
        <taxon>Chromadorea</taxon>
        <taxon>Rhabditida</taxon>
        <taxon>Rhabditina</taxon>
        <taxon>Rhabditomorpha</taxon>
        <taxon>Strongyloidea</taxon>
        <taxon>Strongylidae</taxon>
        <taxon>Strongylus</taxon>
    </lineage>
</organism>
<dbReference type="Proteomes" id="UP000270094">
    <property type="component" value="Unassembled WGS sequence"/>
</dbReference>
<evidence type="ECO:0000313" key="2">
    <source>
        <dbReference type="Proteomes" id="UP000270094"/>
    </source>
</evidence>
<dbReference type="Pfam" id="PF06869">
    <property type="entry name" value="DUF1258"/>
    <property type="match status" value="1"/>
</dbReference>
<dbReference type="AlphaFoldDB" id="A0A3P7J630"/>
<name>A0A3P7J630_STRVU</name>
<protein>
    <submittedName>
        <fullName evidence="1">Uncharacterized protein</fullName>
    </submittedName>
</protein>
<proteinExistence type="predicted"/>
<gene>
    <name evidence="1" type="ORF">SVUK_LOCUS13664</name>
</gene>
<sequence length="256" mass="29760">MCEKTECVLYRMRLKRAKGVQWTEVHVLNMIPQLSDVILREIKQIIAIHRLLHENGGSPAHDRSDIRYFDGFYKSIESAEDFRRGRMKILLSLSIDGFVPKRISRREMWLLYLRVDDLPKEEADKYLNSILCGIIYSLKKPSARMLETLFARLESELNALKTEPIEIEIDGYCWSIEVNVNRGIADMSFRTFEAQNALFGIPRWNSAQGCSKCLIMGQRIGGHRYRIHYMESVESLLAYFSCRMTRADWAPAVKVT</sequence>
<dbReference type="InterPro" id="IPR009667">
    <property type="entry name" value="DUF1258"/>
</dbReference>
<dbReference type="OrthoDB" id="5862043at2759"/>
<evidence type="ECO:0000313" key="1">
    <source>
        <dbReference type="EMBL" id="VDM78666.1"/>
    </source>
</evidence>
<keyword evidence="2" id="KW-1185">Reference proteome</keyword>
<reference evidence="1 2" key="1">
    <citation type="submission" date="2018-11" db="EMBL/GenBank/DDBJ databases">
        <authorList>
            <consortium name="Pathogen Informatics"/>
        </authorList>
    </citation>
    <scope>NUCLEOTIDE SEQUENCE [LARGE SCALE GENOMIC DNA]</scope>
</reference>
<dbReference type="EMBL" id="UYYB01102589">
    <property type="protein sequence ID" value="VDM78666.1"/>
    <property type="molecule type" value="Genomic_DNA"/>
</dbReference>